<dbReference type="GO" id="GO:0016094">
    <property type="term" value="P:polyprenol biosynthetic process"/>
    <property type="evidence" value="ECO:0007669"/>
    <property type="project" value="TreeGrafter"/>
</dbReference>
<comment type="caution">
    <text evidence="2">The sequence shown here is derived from an EMBL/GenBank/DDBJ whole genome shotgun (WGS) entry which is preliminary data.</text>
</comment>
<dbReference type="SUPFAM" id="SSF64005">
    <property type="entry name" value="Undecaprenyl diphosphate synthase"/>
    <property type="match status" value="1"/>
</dbReference>
<organism evidence="2 3">
    <name type="scientific">Candidatus Jorgensenbacteria bacterium GWC1_48_12</name>
    <dbReference type="NCBI Taxonomy" id="1798469"/>
    <lineage>
        <taxon>Bacteria</taxon>
        <taxon>Candidatus Joergenseniibacteriota</taxon>
    </lineage>
</organism>
<evidence type="ECO:0000256" key="1">
    <source>
        <dbReference type="ARBA" id="ARBA00022679"/>
    </source>
</evidence>
<proteinExistence type="predicted"/>
<dbReference type="Pfam" id="PF01255">
    <property type="entry name" value="Prenyltransf"/>
    <property type="match status" value="1"/>
</dbReference>
<name>A0A1F6BQP8_9BACT</name>
<reference evidence="2 3" key="1">
    <citation type="journal article" date="2016" name="Nat. Commun.">
        <title>Thousands of microbial genomes shed light on interconnected biogeochemical processes in an aquifer system.</title>
        <authorList>
            <person name="Anantharaman K."/>
            <person name="Brown C.T."/>
            <person name="Hug L.A."/>
            <person name="Sharon I."/>
            <person name="Castelle C.J."/>
            <person name="Probst A.J."/>
            <person name="Thomas B.C."/>
            <person name="Singh A."/>
            <person name="Wilkins M.J."/>
            <person name="Karaoz U."/>
            <person name="Brodie E.L."/>
            <person name="Williams K.H."/>
            <person name="Hubbard S.S."/>
            <person name="Banfield J.F."/>
        </authorList>
    </citation>
    <scope>NUCLEOTIDE SEQUENCE [LARGE SCALE GENOMIC DNA]</scope>
</reference>
<feature type="non-terminal residue" evidence="2">
    <location>
        <position position="223"/>
    </location>
</feature>
<accession>A0A1F6BQP8</accession>
<dbReference type="InterPro" id="IPR036424">
    <property type="entry name" value="UPP_synth-like_sf"/>
</dbReference>
<dbReference type="InterPro" id="IPR001441">
    <property type="entry name" value="UPP_synth-like"/>
</dbReference>
<evidence type="ECO:0000313" key="2">
    <source>
        <dbReference type="EMBL" id="OGG39250.1"/>
    </source>
</evidence>
<evidence type="ECO:0000313" key="3">
    <source>
        <dbReference type="Proteomes" id="UP000179324"/>
    </source>
</evidence>
<dbReference type="GO" id="GO:0045547">
    <property type="term" value="F:ditrans,polycis-polyprenyl diphosphate synthase [(2E,6E)-farnesyl diphosphate specific] activity"/>
    <property type="evidence" value="ECO:0007669"/>
    <property type="project" value="TreeGrafter"/>
</dbReference>
<dbReference type="CDD" id="cd00475">
    <property type="entry name" value="Cis_IPPS"/>
    <property type="match status" value="1"/>
</dbReference>
<sequence length="223" mass="25967">MPLSKHIVVIPDGNRRWAKRRGRPAQFGHFEGAKSAERILKAALDMGILNFTFWGCSVSNVTERSKTEIAFLFLIFERYFKKLLKAKELEEHDIRVRALGRWREIFPKRTQKPILELIEKTKNNRGRNLTFLLAYDGRDEMVEAIRNIAKRKGKKINRNLVKENLWTKDLPPVDLVIRTGGEPHWSAGLMMWDVAEARLHFTETLWPAFSPEEFRKVVTAVGK</sequence>
<dbReference type="EMBL" id="MFKI01000017">
    <property type="protein sequence ID" value="OGG39250.1"/>
    <property type="molecule type" value="Genomic_DNA"/>
</dbReference>
<dbReference type="Gene3D" id="3.40.1180.10">
    <property type="entry name" value="Decaprenyl diphosphate synthase-like"/>
    <property type="match status" value="1"/>
</dbReference>
<gene>
    <name evidence="2" type="ORF">A2127_02470</name>
</gene>
<dbReference type="AlphaFoldDB" id="A0A1F6BQP8"/>
<dbReference type="PANTHER" id="PTHR10291:SF0">
    <property type="entry name" value="DEHYDRODOLICHYL DIPHOSPHATE SYNTHASE 2"/>
    <property type="match status" value="1"/>
</dbReference>
<dbReference type="Proteomes" id="UP000179324">
    <property type="component" value="Unassembled WGS sequence"/>
</dbReference>
<dbReference type="PANTHER" id="PTHR10291">
    <property type="entry name" value="DEHYDRODOLICHYL DIPHOSPHATE SYNTHASE FAMILY MEMBER"/>
    <property type="match status" value="1"/>
</dbReference>
<protein>
    <submittedName>
        <fullName evidence="2">Di-trans,poly-cis-decaprenylcistransferase</fullName>
    </submittedName>
</protein>
<keyword evidence="1 2" id="KW-0808">Transferase</keyword>
<dbReference type="NCBIfam" id="TIGR00055">
    <property type="entry name" value="uppS"/>
    <property type="match status" value="1"/>
</dbReference>